<dbReference type="Pfam" id="PF06564">
    <property type="entry name" value="CBP_BcsQ"/>
    <property type="match status" value="1"/>
</dbReference>
<dbReference type="InterPro" id="IPR050678">
    <property type="entry name" value="DNA_Partitioning_ATPase"/>
</dbReference>
<evidence type="ECO:0000313" key="5">
    <source>
        <dbReference type="Proteomes" id="UP000242087"/>
    </source>
</evidence>
<sequence>MRVIGFKGLFGGAGTTTITANLAGALHRRQLSCIAVDLCATNSLRLHFGMPMTEAQGLFNAVSTESEQLPLFESDMGVLYVPFGNVEKVPEHDTIRITLENLLAQIKSARSGQIDYVLVDIPNNDSKMLRTIVDLFDGIFHILAPEPRVYPALHYFSNVVWPNLQAPSVKHFFLLNQIAPHLELNRDIADMLREELNPDLLLDQEIQRDQHLPEALATQQTAFEFTLGAQSNVEFSALSIMFERLFEVENDAV</sequence>
<dbReference type="PANTHER" id="PTHR13696:SF99">
    <property type="entry name" value="COBYRINIC ACID AC-DIAMIDE SYNTHASE"/>
    <property type="match status" value="1"/>
</dbReference>
<reference evidence="4 5" key="1">
    <citation type="submission" date="2018-03" db="EMBL/GenBank/DDBJ databases">
        <title>Cross-interface Injection: A General Nanoliter Liquid Handling Method Applied to Single Cells Genome Amplification Automated Nanoliter Liquid Handling Applied to Single Cell Multiple Displacement Amplification.</title>
        <authorList>
            <person name="Yun J."/>
            <person name="Xu P."/>
            <person name="Xu J."/>
            <person name="Dai X."/>
            <person name="Wang Y."/>
            <person name="Zheng X."/>
            <person name="Cao C."/>
            <person name="Yi Q."/>
            <person name="Zhu Y."/>
            <person name="Wang L."/>
            <person name="Dong Z."/>
            <person name="Huang Y."/>
            <person name="Huang L."/>
            <person name="Du W."/>
        </authorList>
    </citation>
    <scope>NUCLEOTIDE SEQUENCE [LARGE SCALE GENOMIC DNA]</scope>
    <source>
        <strain evidence="3 5">A12-4</strain>
        <strain evidence="2 4">A9-4</strain>
        <strain evidence="1">Z-D3-2</strain>
    </source>
</reference>
<dbReference type="EMBL" id="PYVN01000032">
    <property type="protein sequence ID" value="PTB86186.1"/>
    <property type="molecule type" value="Genomic_DNA"/>
</dbReference>
<dbReference type="CDD" id="cd01983">
    <property type="entry name" value="SIMIBI"/>
    <property type="match status" value="1"/>
</dbReference>
<dbReference type="InterPro" id="IPR027417">
    <property type="entry name" value="P-loop_NTPase"/>
</dbReference>
<dbReference type="EMBL" id="PYVF01000001">
    <property type="protein sequence ID" value="PTB90469.1"/>
    <property type="molecule type" value="Genomic_DNA"/>
</dbReference>
<dbReference type="AlphaFoldDB" id="A0A2T4D9G6"/>
<dbReference type="Proteomes" id="UP000242087">
    <property type="component" value="Unassembled WGS sequence"/>
</dbReference>
<dbReference type="InterPro" id="IPR017746">
    <property type="entry name" value="Cellulose_synthase_operon_BcsQ"/>
</dbReference>
<evidence type="ECO:0000313" key="2">
    <source>
        <dbReference type="EMBL" id="PTB90390.1"/>
    </source>
</evidence>
<evidence type="ECO:0000313" key="1">
    <source>
        <dbReference type="EMBL" id="PTB86186.1"/>
    </source>
</evidence>
<dbReference type="Proteomes" id="UP000241514">
    <property type="component" value="Unassembled WGS sequence"/>
</dbReference>
<comment type="caution">
    <text evidence="3">The sequence shown here is derived from an EMBL/GenBank/DDBJ whole genome shotgun (WGS) entry which is preliminary data.</text>
</comment>
<gene>
    <name evidence="3" type="ORF">C9927_00025</name>
    <name evidence="2" type="ORF">C9928_00360</name>
    <name evidence="1" type="ORF">C9940_03440</name>
</gene>
<dbReference type="EMBL" id="PYVG01000001">
    <property type="protein sequence ID" value="PTB90390.1"/>
    <property type="molecule type" value="Genomic_DNA"/>
</dbReference>
<accession>A0A2T4D9G6</accession>
<evidence type="ECO:0000313" key="3">
    <source>
        <dbReference type="EMBL" id="PTB90469.1"/>
    </source>
</evidence>
<dbReference type="Gene3D" id="3.40.50.300">
    <property type="entry name" value="P-loop containing nucleotide triphosphate hydrolases"/>
    <property type="match status" value="1"/>
</dbReference>
<organism evidence="3 5">
    <name type="scientific">Pseudidiomarina aestuarii</name>
    <dbReference type="NCBI Taxonomy" id="624146"/>
    <lineage>
        <taxon>Bacteria</taxon>
        <taxon>Pseudomonadati</taxon>
        <taxon>Pseudomonadota</taxon>
        <taxon>Gammaproteobacteria</taxon>
        <taxon>Alteromonadales</taxon>
        <taxon>Idiomarinaceae</taxon>
        <taxon>Pseudidiomarina</taxon>
    </lineage>
</organism>
<name>A0A2T4D9G6_9GAMM</name>
<dbReference type="SUPFAM" id="SSF52540">
    <property type="entry name" value="P-loop containing nucleoside triphosphate hydrolases"/>
    <property type="match status" value="1"/>
</dbReference>
<dbReference type="PANTHER" id="PTHR13696">
    <property type="entry name" value="P-LOOP CONTAINING NUCLEOSIDE TRIPHOSPHATE HYDROLASE"/>
    <property type="match status" value="1"/>
</dbReference>
<protein>
    <recommendedName>
        <fullName evidence="6">Cellulose synthase operon protein YhjQ</fullName>
    </recommendedName>
</protein>
<evidence type="ECO:0000313" key="4">
    <source>
        <dbReference type="Proteomes" id="UP000241514"/>
    </source>
</evidence>
<evidence type="ECO:0008006" key="6">
    <source>
        <dbReference type="Google" id="ProtNLM"/>
    </source>
</evidence>
<proteinExistence type="predicted"/>